<feature type="transmembrane region" description="Helical" evidence="1">
    <location>
        <begin position="266"/>
        <end position="288"/>
    </location>
</feature>
<dbReference type="RefSeq" id="WP_149331073.1">
    <property type="nucleotide sequence ID" value="NZ_QOVF01000001.1"/>
</dbReference>
<reference evidence="3 4" key="1">
    <citation type="submission" date="2018-07" db="EMBL/GenBank/DDBJ databases">
        <title>Pseudomonas laoshanensis sp. nov., isolated from soil.</title>
        <authorList>
            <person name="Sun J."/>
            <person name="Yu L."/>
            <person name="Wang M."/>
            <person name="Zhang C."/>
        </authorList>
    </citation>
    <scope>NUCLEOTIDE SEQUENCE [LARGE SCALE GENOMIC DNA]</scope>
    <source>
        <strain evidence="3 4">Y22</strain>
    </source>
</reference>
<sequence length="323" mass="35265">MSLSLQQRDQLLSWTERGYLKGPQLQACATPAQLAPQAGQWQWLLDRLLACAGVLLVGVGVVFFFAWNWDAFPRFAKFSVAAGVLSGFTAIALFSHYRSVLQQAALLGCCIATGAFLALIGQTYQTGADIWQLFAAWALLMLPWVVLSRSTACWALCWAVANLALLRFFSASMWFGLFAGFSGHDALLIIALANLAALALFEIFGAKLLGHRGRALHRICALAGLSALLVGAMISWWQEAFLPLLIGFAGASLLGVPLYRWWRLDLPILALLLFGLIALVTGGLFKLLMEHEGFFAFNAIGLFVVVSSALASLWLHRIYRGGR</sequence>
<dbReference type="OrthoDB" id="327621at2"/>
<protein>
    <submittedName>
        <fullName evidence="3">DUF2157 domain-containing protein</fullName>
    </submittedName>
</protein>
<organism evidence="3 4">
    <name type="scientific">Halopseudomonas laoshanensis</name>
    <dbReference type="NCBI Taxonomy" id="2268758"/>
    <lineage>
        <taxon>Bacteria</taxon>
        <taxon>Pseudomonadati</taxon>
        <taxon>Pseudomonadota</taxon>
        <taxon>Gammaproteobacteria</taxon>
        <taxon>Pseudomonadales</taxon>
        <taxon>Pseudomonadaceae</taxon>
        <taxon>Halopseudomonas</taxon>
    </lineage>
</organism>
<keyword evidence="4" id="KW-1185">Reference proteome</keyword>
<keyword evidence="1" id="KW-0472">Membrane</keyword>
<feature type="transmembrane region" description="Helical" evidence="1">
    <location>
        <begin position="294"/>
        <end position="315"/>
    </location>
</feature>
<feature type="transmembrane region" description="Helical" evidence="1">
    <location>
        <begin position="75"/>
        <end position="97"/>
    </location>
</feature>
<accession>A0A7V7KYH1</accession>
<feature type="transmembrane region" description="Helical" evidence="1">
    <location>
        <begin position="130"/>
        <end position="147"/>
    </location>
</feature>
<gene>
    <name evidence="3" type="ORF">DT594_01605</name>
</gene>
<dbReference type="Pfam" id="PF09925">
    <property type="entry name" value="DUF2157"/>
    <property type="match status" value="1"/>
</dbReference>
<evidence type="ECO:0000313" key="3">
    <source>
        <dbReference type="EMBL" id="KAA0696086.1"/>
    </source>
</evidence>
<comment type="caution">
    <text evidence="3">The sequence shown here is derived from an EMBL/GenBank/DDBJ whole genome shotgun (WGS) entry which is preliminary data.</text>
</comment>
<proteinExistence type="predicted"/>
<keyword evidence="1" id="KW-1133">Transmembrane helix</keyword>
<evidence type="ECO:0000256" key="1">
    <source>
        <dbReference type="SAM" id="Phobius"/>
    </source>
</evidence>
<dbReference type="Proteomes" id="UP000463138">
    <property type="component" value="Unassembled WGS sequence"/>
</dbReference>
<feature type="domain" description="DUF2157" evidence="2">
    <location>
        <begin position="13"/>
        <end position="154"/>
    </location>
</feature>
<feature type="transmembrane region" description="Helical" evidence="1">
    <location>
        <begin position="154"/>
        <end position="180"/>
    </location>
</feature>
<dbReference type="InterPro" id="IPR018677">
    <property type="entry name" value="DUF2157"/>
</dbReference>
<keyword evidence="1" id="KW-0812">Transmembrane</keyword>
<dbReference type="EMBL" id="QOVF01000001">
    <property type="protein sequence ID" value="KAA0696086.1"/>
    <property type="molecule type" value="Genomic_DNA"/>
</dbReference>
<feature type="transmembrane region" description="Helical" evidence="1">
    <location>
        <begin position="104"/>
        <end position="124"/>
    </location>
</feature>
<evidence type="ECO:0000259" key="2">
    <source>
        <dbReference type="Pfam" id="PF09925"/>
    </source>
</evidence>
<feature type="transmembrane region" description="Helical" evidence="1">
    <location>
        <begin position="216"/>
        <end position="234"/>
    </location>
</feature>
<name>A0A7V7KYH1_9GAMM</name>
<evidence type="ECO:0000313" key="4">
    <source>
        <dbReference type="Proteomes" id="UP000463138"/>
    </source>
</evidence>
<dbReference type="AlphaFoldDB" id="A0A7V7KYH1"/>
<feature type="transmembrane region" description="Helical" evidence="1">
    <location>
        <begin position="240"/>
        <end position="259"/>
    </location>
</feature>
<feature type="transmembrane region" description="Helical" evidence="1">
    <location>
        <begin position="48"/>
        <end position="69"/>
    </location>
</feature>
<feature type="transmembrane region" description="Helical" evidence="1">
    <location>
        <begin position="186"/>
        <end position="204"/>
    </location>
</feature>